<reference evidence="2" key="1">
    <citation type="journal article" date="2014" name="Proc. Natl. Acad. Sci. U.S.A.">
        <title>Extensive sampling of basidiomycete genomes demonstrates inadequacy of the white-rot/brown-rot paradigm for wood decay fungi.</title>
        <authorList>
            <person name="Riley R."/>
            <person name="Salamov A.A."/>
            <person name="Brown D.W."/>
            <person name="Nagy L.G."/>
            <person name="Floudas D."/>
            <person name="Held B.W."/>
            <person name="Levasseur A."/>
            <person name="Lombard V."/>
            <person name="Morin E."/>
            <person name="Otillar R."/>
            <person name="Lindquist E.A."/>
            <person name="Sun H."/>
            <person name="LaButti K.M."/>
            <person name="Schmutz J."/>
            <person name="Jabbour D."/>
            <person name="Luo H."/>
            <person name="Baker S.E."/>
            <person name="Pisabarro A.G."/>
            <person name="Walton J.D."/>
            <person name="Blanchette R.A."/>
            <person name="Henrissat B."/>
            <person name="Martin F."/>
            <person name="Cullen D."/>
            <person name="Hibbett D.S."/>
            <person name="Grigoriev I.V."/>
        </authorList>
    </citation>
    <scope>NUCLEOTIDE SEQUENCE [LARGE SCALE GENOMIC DNA]</scope>
    <source>
        <strain evidence="2">CBS 339.88</strain>
    </source>
</reference>
<dbReference type="OrthoDB" id="3052556at2759"/>
<proteinExistence type="predicted"/>
<keyword evidence="2" id="KW-1185">Reference proteome</keyword>
<name>A0A067T3Y0_GALM3</name>
<dbReference type="HOGENOM" id="CLU_2277704_0_0_1"/>
<evidence type="ECO:0000313" key="2">
    <source>
        <dbReference type="Proteomes" id="UP000027222"/>
    </source>
</evidence>
<gene>
    <name evidence="1" type="ORF">GALMADRAFT_227112</name>
</gene>
<organism evidence="1 2">
    <name type="scientific">Galerina marginata (strain CBS 339.88)</name>
    <dbReference type="NCBI Taxonomy" id="685588"/>
    <lineage>
        <taxon>Eukaryota</taxon>
        <taxon>Fungi</taxon>
        <taxon>Dikarya</taxon>
        <taxon>Basidiomycota</taxon>
        <taxon>Agaricomycotina</taxon>
        <taxon>Agaricomycetes</taxon>
        <taxon>Agaricomycetidae</taxon>
        <taxon>Agaricales</taxon>
        <taxon>Agaricineae</taxon>
        <taxon>Strophariaceae</taxon>
        <taxon>Galerina</taxon>
    </lineage>
</organism>
<sequence length="102" mass="11827">MRMNREMMNPRQSLIKIVSVRGIAQALEMIGRTWARLDRKADAEGAYAEAMRYYGSIQMEQGERDVRRCRFLIRQAEDPLLVPTDEEREALAAALLVFYNGF</sequence>
<accession>A0A067T3Y0</accession>
<protein>
    <submittedName>
        <fullName evidence="1">Uncharacterized protein</fullName>
    </submittedName>
</protein>
<dbReference type="Proteomes" id="UP000027222">
    <property type="component" value="Unassembled WGS sequence"/>
</dbReference>
<evidence type="ECO:0000313" key="1">
    <source>
        <dbReference type="EMBL" id="KDR74639.1"/>
    </source>
</evidence>
<dbReference type="AlphaFoldDB" id="A0A067T3Y0"/>
<dbReference type="EMBL" id="KL142382">
    <property type="protein sequence ID" value="KDR74639.1"/>
    <property type="molecule type" value="Genomic_DNA"/>
</dbReference>